<evidence type="ECO:0000313" key="1">
    <source>
        <dbReference type="EMBL" id="MCK8492887.1"/>
    </source>
</evidence>
<dbReference type="EMBL" id="JALPRF010000002">
    <property type="protein sequence ID" value="MCK8492887.1"/>
    <property type="molecule type" value="Genomic_DNA"/>
</dbReference>
<protein>
    <submittedName>
        <fullName evidence="1">Uncharacterized protein</fullName>
    </submittedName>
</protein>
<name>A0ABT0HL44_9BACT</name>
<evidence type="ECO:0000313" key="2">
    <source>
        <dbReference type="Proteomes" id="UP001202180"/>
    </source>
</evidence>
<keyword evidence="2" id="KW-1185">Reference proteome</keyword>
<reference evidence="1 2" key="1">
    <citation type="submission" date="2022-04" db="EMBL/GenBank/DDBJ databases">
        <title>Spirosoma sp. strain RP8 genome sequencing and assembly.</title>
        <authorList>
            <person name="Jung Y."/>
        </authorList>
    </citation>
    <scope>NUCLEOTIDE SEQUENCE [LARGE SCALE GENOMIC DNA]</scope>
    <source>
        <strain evidence="1 2">RP8</strain>
    </source>
</reference>
<comment type="caution">
    <text evidence="1">The sequence shown here is derived from an EMBL/GenBank/DDBJ whole genome shotgun (WGS) entry which is preliminary data.</text>
</comment>
<organism evidence="1 2">
    <name type="scientific">Spirosoma liriopis</name>
    <dbReference type="NCBI Taxonomy" id="2937440"/>
    <lineage>
        <taxon>Bacteria</taxon>
        <taxon>Pseudomonadati</taxon>
        <taxon>Bacteroidota</taxon>
        <taxon>Cytophagia</taxon>
        <taxon>Cytophagales</taxon>
        <taxon>Cytophagaceae</taxon>
        <taxon>Spirosoma</taxon>
    </lineage>
</organism>
<gene>
    <name evidence="1" type="ORF">M0L20_13550</name>
</gene>
<dbReference type="Proteomes" id="UP001202180">
    <property type="component" value="Unassembled WGS sequence"/>
</dbReference>
<sequence>MQNHNLFALKIRRMHPWLSLYLTTDDQGYAVYAEESDSMADYKMYEGYVIRKYGLKNRQEYIDHICRRFCPSPFYREKLVLAFRKLIDIRLQA</sequence>
<dbReference type="RefSeq" id="WP_248477475.1">
    <property type="nucleotide sequence ID" value="NZ_JALPRF010000002.1"/>
</dbReference>
<proteinExistence type="predicted"/>
<accession>A0ABT0HL44</accession>